<organism evidence="2 3">
    <name type="scientific">Guillardia theta</name>
    <name type="common">Cryptophyte</name>
    <name type="synonym">Cryptomonas phi</name>
    <dbReference type="NCBI Taxonomy" id="55529"/>
    <lineage>
        <taxon>Eukaryota</taxon>
        <taxon>Cryptophyceae</taxon>
        <taxon>Pyrenomonadales</taxon>
        <taxon>Geminigeraceae</taxon>
        <taxon>Guillardia</taxon>
    </lineage>
</organism>
<dbReference type="RefSeq" id="XP_001713227.1">
    <property type="nucleotide sequence ID" value="XM_001713175.1"/>
</dbReference>
<keyword evidence="1" id="KW-1133">Transmembrane helix</keyword>
<sequence>MKNKILLLIIIQCFKKKKEKIFRLNVFSFINIIILNFLLYFKLYKNKITIKSKINFMTKQFLINEKYILYMLKNLIFERIYTKLEICNIKYQNLNIHKYSNTLKYLIINYLINKKFKLRKIKFKKFYSTNKIFFHLFIINVF</sequence>
<name>Q9AW59_GUITH</name>
<protein>
    <submittedName>
        <fullName evidence="2">Uncharacterized protein</fullName>
    </submittedName>
</protein>
<dbReference type="Proteomes" id="UP000242167">
    <property type="component" value="Nucleomorph 2"/>
</dbReference>
<dbReference type="AlphaFoldDB" id="Q9AW59"/>
<evidence type="ECO:0000313" key="2">
    <source>
        <dbReference type="EMBL" id="CAC27011.1"/>
    </source>
</evidence>
<proteinExistence type="predicted"/>
<keyword evidence="1" id="KW-0812">Transmembrane</keyword>
<evidence type="ECO:0000256" key="1">
    <source>
        <dbReference type="SAM" id="Phobius"/>
    </source>
</evidence>
<feature type="transmembrane region" description="Helical" evidence="1">
    <location>
        <begin position="21"/>
        <end position="41"/>
    </location>
</feature>
<dbReference type="GO" id="GO:0000428">
    <property type="term" value="C:DNA-directed RNA polymerase complex"/>
    <property type="evidence" value="ECO:0007669"/>
    <property type="project" value="UniProtKB-KW"/>
</dbReference>
<evidence type="ECO:0000313" key="3">
    <source>
        <dbReference type="Proteomes" id="UP000242167"/>
    </source>
</evidence>
<keyword evidence="1" id="KW-0472">Membrane</keyword>
<dbReference type="EMBL" id="AJ010592">
    <property type="protein sequence ID" value="CAC27011.1"/>
    <property type="molecule type" value="Genomic_DNA"/>
</dbReference>
<reference evidence="2 3" key="1">
    <citation type="journal article" date="2001" name="Nature">
        <title>The highly reduced genome of an enslaved algal nucleus.</title>
        <authorList>
            <person name="Douglas S."/>
            <person name="Zauner S."/>
            <person name="Fraunholz M."/>
            <person name="Beaton M."/>
            <person name="Penny S."/>
            <person name="Deng L."/>
            <person name="Wu X."/>
            <person name="Reith M."/>
            <person name="Cavalier-Smith T."/>
            <person name="Maier U."/>
        </authorList>
    </citation>
    <scope>NUCLEOTIDE SEQUENCE [LARGE SCALE GENOMIC DNA]</scope>
</reference>
<dbReference type="GeneID" id="857582"/>
<accession>Q9AW59</accession>